<keyword evidence="6" id="KW-0158">Chromosome</keyword>
<name>A0AAY4C4G2_9TELE</name>
<organism evidence="24 25">
    <name type="scientific">Denticeps clupeoides</name>
    <name type="common">denticle herring</name>
    <dbReference type="NCBI Taxonomy" id="299321"/>
    <lineage>
        <taxon>Eukaryota</taxon>
        <taxon>Metazoa</taxon>
        <taxon>Chordata</taxon>
        <taxon>Craniata</taxon>
        <taxon>Vertebrata</taxon>
        <taxon>Euteleostomi</taxon>
        <taxon>Actinopterygii</taxon>
        <taxon>Neopterygii</taxon>
        <taxon>Teleostei</taxon>
        <taxon>Clupei</taxon>
        <taxon>Clupeiformes</taxon>
        <taxon>Denticipitoidei</taxon>
        <taxon>Denticipitidae</taxon>
        <taxon>Denticeps</taxon>
    </lineage>
</organism>
<dbReference type="GO" id="GO:0072686">
    <property type="term" value="C:mitotic spindle"/>
    <property type="evidence" value="ECO:0007669"/>
    <property type="project" value="TreeGrafter"/>
</dbReference>
<gene>
    <name evidence="24" type="primary">MAD1L1</name>
</gene>
<evidence type="ECO:0000256" key="6">
    <source>
        <dbReference type="ARBA" id="ARBA00022454"/>
    </source>
</evidence>
<dbReference type="GO" id="GO:0000922">
    <property type="term" value="C:spindle pole"/>
    <property type="evidence" value="ECO:0007669"/>
    <property type="project" value="UniProtKB-SubCell"/>
</dbReference>
<evidence type="ECO:0000256" key="14">
    <source>
        <dbReference type="ARBA" id="ARBA00022990"/>
    </source>
</evidence>
<evidence type="ECO:0000256" key="17">
    <source>
        <dbReference type="ARBA" id="ARBA00023242"/>
    </source>
</evidence>
<evidence type="ECO:0000256" key="19">
    <source>
        <dbReference type="ARBA" id="ARBA00023328"/>
    </source>
</evidence>
<evidence type="ECO:0000313" key="24">
    <source>
        <dbReference type="Ensembl" id="ENSDCDP00010027794.1"/>
    </source>
</evidence>
<keyword evidence="8" id="KW-1017">Isopeptide bond</keyword>
<feature type="coiled-coil region" evidence="23">
    <location>
        <begin position="244"/>
        <end position="305"/>
    </location>
</feature>
<comment type="function">
    <text evidence="20">Component of the spindle-assembly checkpoint that prevents the onset of anaphase until all chromosomes are properly aligned at the metaphase plate. Forms a heterotetrameric complex with the closed conformation form of MAD2L1 (C-MAD2) at unattached kinetochores during prometaphase, recruits an open conformation of MAD2L1 (O-MAD2) and promotes the conversion of O-MAD2 to C-MAD2, which ensures mitotic checkpoint signaling.</text>
</comment>
<dbReference type="GO" id="GO:0005813">
    <property type="term" value="C:centrosome"/>
    <property type="evidence" value="ECO:0007669"/>
    <property type="project" value="UniProtKB-SubCell"/>
</dbReference>
<dbReference type="GO" id="GO:1990728">
    <property type="term" value="C:mitotic spindle assembly checkpoint MAD1-MAD2 complex"/>
    <property type="evidence" value="ECO:0007669"/>
    <property type="project" value="UniProtKB-ARBA"/>
</dbReference>
<dbReference type="Ensembl" id="ENSDCDT00010034297.1">
    <property type="protein sequence ID" value="ENSDCDP00010027794.1"/>
    <property type="gene ID" value="ENSDCDG00010017485.1"/>
</dbReference>
<dbReference type="Gene3D" id="1.20.5.170">
    <property type="match status" value="1"/>
</dbReference>
<evidence type="ECO:0000256" key="3">
    <source>
        <dbReference type="ARBA" id="ARBA00004629"/>
    </source>
</evidence>
<reference evidence="24 25" key="1">
    <citation type="submission" date="2020-06" db="EMBL/GenBank/DDBJ databases">
        <authorList>
            <consortium name="Wellcome Sanger Institute Data Sharing"/>
        </authorList>
    </citation>
    <scope>NUCLEOTIDE SEQUENCE [LARGE SCALE GENOMIC DNA]</scope>
</reference>
<dbReference type="Gene3D" id="6.10.250.90">
    <property type="match status" value="1"/>
</dbReference>
<evidence type="ECO:0000256" key="12">
    <source>
        <dbReference type="ARBA" id="ARBA00022838"/>
    </source>
</evidence>
<keyword evidence="13" id="KW-0832">Ubl conjugation</keyword>
<feature type="coiled-coil region" evidence="23">
    <location>
        <begin position="95"/>
        <end position="213"/>
    </location>
</feature>
<dbReference type="Pfam" id="PF05557">
    <property type="entry name" value="MAD"/>
    <property type="match status" value="1"/>
</dbReference>
<dbReference type="GO" id="GO:0005635">
    <property type="term" value="C:nuclear envelope"/>
    <property type="evidence" value="ECO:0007669"/>
    <property type="project" value="UniProtKB-SubCell"/>
</dbReference>
<evidence type="ECO:0000256" key="13">
    <source>
        <dbReference type="ARBA" id="ARBA00022843"/>
    </source>
</evidence>
<dbReference type="Proteomes" id="UP000694580">
    <property type="component" value="Chromosome 3"/>
</dbReference>
<keyword evidence="11" id="KW-0498">Mitosis</keyword>
<keyword evidence="19" id="KW-0137">Centromere</keyword>
<dbReference type="AlphaFoldDB" id="A0AAY4C4G2"/>
<dbReference type="PANTHER" id="PTHR23168:SF0">
    <property type="entry name" value="MITOTIC SPINDLE ASSEMBLY CHECKPOINT PROTEIN MAD1"/>
    <property type="match status" value="1"/>
</dbReference>
<reference evidence="24" key="3">
    <citation type="submission" date="2025-09" db="UniProtKB">
        <authorList>
            <consortium name="Ensembl"/>
        </authorList>
    </citation>
    <scope>IDENTIFICATION</scope>
</reference>
<evidence type="ECO:0000256" key="1">
    <source>
        <dbReference type="ARBA" id="ARBA00004259"/>
    </source>
</evidence>
<dbReference type="GeneTree" id="ENSGT00390000001316"/>
<keyword evidence="17" id="KW-0539">Nucleus</keyword>
<evidence type="ECO:0000256" key="4">
    <source>
        <dbReference type="ARBA" id="ARBA00004647"/>
    </source>
</evidence>
<accession>A0AAY4C4G2</accession>
<proteinExistence type="inferred from homology"/>
<evidence type="ECO:0000256" key="8">
    <source>
        <dbReference type="ARBA" id="ARBA00022499"/>
    </source>
</evidence>
<protein>
    <recommendedName>
        <fullName evidence="21">Mitotic spindle assembly checkpoint protein MAD1</fullName>
    </recommendedName>
    <alternativeName>
        <fullName evidence="22">Mitotic arrest deficient 1-like protein 1</fullName>
    </alternativeName>
</protein>
<evidence type="ECO:0000256" key="11">
    <source>
        <dbReference type="ARBA" id="ARBA00022776"/>
    </source>
</evidence>
<evidence type="ECO:0000313" key="25">
    <source>
        <dbReference type="Proteomes" id="UP000694580"/>
    </source>
</evidence>
<comment type="subcellular location">
    <subcellularLocation>
        <location evidence="3">Chromosome</location>
        <location evidence="3">Centromere</location>
        <location evidence="3">Kinetochore</location>
    </subcellularLocation>
    <subcellularLocation>
        <location evidence="2">Cytoplasm</location>
        <location evidence="2">Cytoskeleton</location>
        <location evidence="2">Microtubule organizing center</location>
        <location evidence="2">Centrosome</location>
    </subcellularLocation>
    <subcellularLocation>
        <location evidence="4">Cytoplasm</location>
        <location evidence="4">Cytoskeleton</location>
        <location evidence="4">Spindle pole</location>
    </subcellularLocation>
    <subcellularLocation>
        <location evidence="1">Nucleus envelope</location>
    </subcellularLocation>
</comment>
<dbReference type="GO" id="GO:1990706">
    <property type="term" value="C:MAD1 complex"/>
    <property type="evidence" value="ECO:0007669"/>
    <property type="project" value="UniProtKB-ARBA"/>
</dbReference>
<keyword evidence="10" id="KW-0132">Cell division</keyword>
<keyword evidence="25" id="KW-1185">Reference proteome</keyword>
<keyword evidence="14" id="KW-0007">Acetylation</keyword>
<keyword evidence="15 23" id="KW-0175">Coiled coil</keyword>
<evidence type="ECO:0000256" key="7">
    <source>
        <dbReference type="ARBA" id="ARBA00022490"/>
    </source>
</evidence>
<keyword evidence="9" id="KW-0597">Phosphoprotein</keyword>
<dbReference type="GO" id="GO:0000776">
    <property type="term" value="C:kinetochore"/>
    <property type="evidence" value="ECO:0007669"/>
    <property type="project" value="UniProtKB-KW"/>
</dbReference>
<dbReference type="InterPro" id="IPR008672">
    <property type="entry name" value="Mad1"/>
</dbReference>
<keyword evidence="18" id="KW-0131">Cell cycle</keyword>
<dbReference type="Gene3D" id="3.30.457.60">
    <property type="match status" value="1"/>
</dbReference>
<dbReference type="GO" id="GO:0051301">
    <property type="term" value="P:cell division"/>
    <property type="evidence" value="ECO:0007669"/>
    <property type="project" value="UniProtKB-KW"/>
</dbReference>
<feature type="coiled-coil region" evidence="23">
    <location>
        <begin position="351"/>
        <end position="601"/>
    </location>
</feature>
<keyword evidence="16" id="KW-0206">Cytoskeleton</keyword>
<dbReference type="SUPFAM" id="SSF75704">
    <property type="entry name" value="Mitotic arrest deficient-like 1, Mad1"/>
    <property type="match status" value="1"/>
</dbReference>
<evidence type="ECO:0000256" key="9">
    <source>
        <dbReference type="ARBA" id="ARBA00022553"/>
    </source>
</evidence>
<evidence type="ECO:0000256" key="20">
    <source>
        <dbReference type="ARBA" id="ARBA00053509"/>
    </source>
</evidence>
<evidence type="ECO:0000256" key="16">
    <source>
        <dbReference type="ARBA" id="ARBA00023212"/>
    </source>
</evidence>
<evidence type="ECO:0000256" key="5">
    <source>
        <dbReference type="ARBA" id="ARBA00008029"/>
    </source>
</evidence>
<evidence type="ECO:0000256" key="15">
    <source>
        <dbReference type="ARBA" id="ARBA00023054"/>
    </source>
</evidence>
<evidence type="ECO:0000256" key="18">
    <source>
        <dbReference type="ARBA" id="ARBA00023306"/>
    </source>
</evidence>
<sequence>MDGLDDDTAVLSTLKSFKKFISRPERLQSAGEPPFGSSGLQKIYSQRLEMEEAAGRVQSHTSLLQMSREKQQMEMSHKRARIELEKVAQLSSRDLQREVDRNQDLQTRIRKMEEREAESGRNLSEQVESNRLLRLKVEELQKRVDEKEGSVAEASLVVSSLKDEVRALKQDLQTQESRLSAQALEKEGLQEQLDLQRKKCQELGQRLQGAQTNQSTGVESQMKIKELERRLALQEQDSVIVRNMKSEVMRVPELEREVKRLRDENVYLRDTRENSTLLKEEVEGLRKKVERLERTREELLNVELQKEVVKPEDLSREVLEFQQKEIDLKQQSYTLKSSVCSLEKSRSQLRAELLEFRSKGLEEQKRRESQEALVRRLQKRVLLLTKERDGMRAILESYDSELSSSEYSPQLTRRLKEAEEVLQKVQNHNADLEAQVSKAQEEAGSFKLQAQTMELEELKKQQASVAEGNLSSTAEEVRTLRLKVEELESERQRLEEQKNVLEMRLERHNLQGDYDPVKTKVLHFRINPTSVAKQQRVEEVEQLREECQRLRDRLRAGTVATDDTALDIPPPPEVLDLRKQIESAELRNQRLKEVFQMKIQEFRTVCYVLTGYQVDITTENQYRLTSVYAEHMEDSLLFKVRTGALGSGSMQLLETEFSRSLKEMVELHLFHQNSIPAFLSAVTLDLFSRVTTV</sequence>
<dbReference type="FunFam" id="1.20.5.170:FF:000051">
    <property type="entry name" value="mitotic spindle assembly checkpoint protein MAD1"/>
    <property type="match status" value="1"/>
</dbReference>
<evidence type="ECO:0000256" key="2">
    <source>
        <dbReference type="ARBA" id="ARBA00004300"/>
    </source>
</evidence>
<evidence type="ECO:0000256" key="21">
    <source>
        <dbReference type="ARBA" id="ARBA00073985"/>
    </source>
</evidence>
<evidence type="ECO:0000256" key="22">
    <source>
        <dbReference type="ARBA" id="ARBA00075803"/>
    </source>
</evidence>
<keyword evidence="12" id="KW-0995">Kinetochore</keyword>
<evidence type="ECO:0000256" key="23">
    <source>
        <dbReference type="SAM" id="Coils"/>
    </source>
</evidence>
<dbReference type="GO" id="GO:0007094">
    <property type="term" value="P:mitotic spindle assembly checkpoint signaling"/>
    <property type="evidence" value="ECO:0007669"/>
    <property type="project" value="InterPro"/>
</dbReference>
<dbReference type="FunFam" id="3.30.457.60:FF:000002">
    <property type="entry name" value="Mitotic spindle assembly checkpoint protein MAD1"/>
    <property type="match status" value="1"/>
</dbReference>
<dbReference type="GO" id="GO:0051315">
    <property type="term" value="P:attachment of mitotic spindle microtubules to kinetochore"/>
    <property type="evidence" value="ECO:0007669"/>
    <property type="project" value="TreeGrafter"/>
</dbReference>
<keyword evidence="7" id="KW-0963">Cytoplasm</keyword>
<evidence type="ECO:0000256" key="10">
    <source>
        <dbReference type="ARBA" id="ARBA00022618"/>
    </source>
</evidence>
<reference evidence="24" key="2">
    <citation type="submission" date="2025-08" db="UniProtKB">
        <authorList>
            <consortium name="Ensembl"/>
        </authorList>
    </citation>
    <scope>IDENTIFICATION</scope>
</reference>
<dbReference type="PANTHER" id="PTHR23168">
    <property type="entry name" value="MITOTIC SPINDLE ASSEMBLY CHECKPOINT PROTEIN MAD1 MITOTIC ARREST DEFICIENT-LIKE PROTEIN 1"/>
    <property type="match status" value="1"/>
</dbReference>
<comment type="similarity">
    <text evidence="5">Belongs to the MAD1 family.</text>
</comment>